<gene>
    <name evidence="1" type="ORF">KDM89_07870</name>
</gene>
<dbReference type="EMBL" id="JAGSPN010000004">
    <property type="protein sequence ID" value="MBR7782052.1"/>
    <property type="molecule type" value="Genomic_DNA"/>
</dbReference>
<sequence>MKSAIKRIQSLKTLPTNSEASPSDVLIAREYLRRVALMAKALPEWKSDPFFDPKIVTEAELDATVKTEIEAVLNPVMQPNAYVRKLCADYIKWQAYVDIGNVVASSYADIYEPLLILFERGQDIGLHHGELMIGSFAVPLNRWLEFANLAPVDLSSESSEGY</sequence>
<dbReference type="AlphaFoldDB" id="A0A941I4T6"/>
<reference evidence="1" key="1">
    <citation type="submission" date="2021-04" db="EMBL/GenBank/DDBJ databases">
        <title>novel species isolated from subtropical streams in China.</title>
        <authorList>
            <person name="Lu H."/>
        </authorList>
    </citation>
    <scope>NUCLEOTIDE SEQUENCE</scope>
    <source>
        <strain evidence="1">LFS511W</strain>
    </source>
</reference>
<proteinExistence type="predicted"/>
<dbReference type="Proteomes" id="UP000680067">
    <property type="component" value="Unassembled WGS sequence"/>
</dbReference>
<name>A0A941I4T6_9BURK</name>
<organism evidence="1 2">
    <name type="scientific">Undibacterium luofuense</name>
    <dbReference type="NCBI Taxonomy" id="2828733"/>
    <lineage>
        <taxon>Bacteria</taxon>
        <taxon>Pseudomonadati</taxon>
        <taxon>Pseudomonadota</taxon>
        <taxon>Betaproteobacteria</taxon>
        <taxon>Burkholderiales</taxon>
        <taxon>Oxalobacteraceae</taxon>
        <taxon>Undibacterium</taxon>
    </lineage>
</organism>
<protein>
    <submittedName>
        <fullName evidence="1">Uncharacterized protein</fullName>
    </submittedName>
</protein>
<accession>A0A941I4T6</accession>
<dbReference type="RefSeq" id="WP_212687391.1">
    <property type="nucleotide sequence ID" value="NZ_JAGSPN010000004.1"/>
</dbReference>
<keyword evidence="2" id="KW-1185">Reference proteome</keyword>
<comment type="caution">
    <text evidence="1">The sequence shown here is derived from an EMBL/GenBank/DDBJ whole genome shotgun (WGS) entry which is preliminary data.</text>
</comment>
<evidence type="ECO:0000313" key="2">
    <source>
        <dbReference type="Proteomes" id="UP000680067"/>
    </source>
</evidence>
<evidence type="ECO:0000313" key="1">
    <source>
        <dbReference type="EMBL" id="MBR7782052.1"/>
    </source>
</evidence>